<feature type="domain" description="HTH tetR-type" evidence="5">
    <location>
        <begin position="21"/>
        <end position="81"/>
    </location>
</feature>
<organism evidence="6 7">
    <name type="scientific">Tenacibaculum skagerrakense</name>
    <dbReference type="NCBI Taxonomy" id="186571"/>
    <lineage>
        <taxon>Bacteria</taxon>
        <taxon>Pseudomonadati</taxon>
        <taxon>Bacteroidota</taxon>
        <taxon>Flavobacteriia</taxon>
        <taxon>Flavobacteriales</taxon>
        <taxon>Flavobacteriaceae</taxon>
        <taxon>Tenacibaculum</taxon>
    </lineage>
</organism>
<evidence type="ECO:0000259" key="5">
    <source>
        <dbReference type="PROSITE" id="PS50977"/>
    </source>
</evidence>
<dbReference type="GO" id="GO:0003677">
    <property type="term" value="F:DNA binding"/>
    <property type="evidence" value="ECO:0007669"/>
    <property type="project" value="UniProtKB-UniRule"/>
</dbReference>
<gene>
    <name evidence="6" type="ORF">EV195_101384</name>
</gene>
<accession>A0A4R2P105</accession>
<dbReference type="PRINTS" id="PR00455">
    <property type="entry name" value="HTHTETR"/>
</dbReference>
<dbReference type="InterPro" id="IPR023772">
    <property type="entry name" value="DNA-bd_HTH_TetR-type_CS"/>
</dbReference>
<dbReference type="EMBL" id="SLXM01000001">
    <property type="protein sequence ID" value="TCP28222.1"/>
    <property type="molecule type" value="Genomic_DNA"/>
</dbReference>
<dbReference type="InterPro" id="IPR009057">
    <property type="entry name" value="Homeodomain-like_sf"/>
</dbReference>
<evidence type="ECO:0000313" key="7">
    <source>
        <dbReference type="Proteomes" id="UP000294564"/>
    </source>
</evidence>
<dbReference type="InterPro" id="IPR036271">
    <property type="entry name" value="Tet_transcr_reg_TetR-rel_C_sf"/>
</dbReference>
<dbReference type="Pfam" id="PF00440">
    <property type="entry name" value="TetR_N"/>
    <property type="match status" value="1"/>
</dbReference>
<reference evidence="6 7" key="1">
    <citation type="submission" date="2019-03" db="EMBL/GenBank/DDBJ databases">
        <title>Genomic Encyclopedia of Type Strains, Phase IV (KMG-IV): sequencing the most valuable type-strain genomes for metagenomic binning, comparative biology and taxonomic classification.</title>
        <authorList>
            <person name="Goeker M."/>
        </authorList>
    </citation>
    <scope>NUCLEOTIDE SEQUENCE [LARGE SCALE GENOMIC DNA]</scope>
    <source>
        <strain evidence="6 7">DSM 14836</strain>
    </source>
</reference>
<evidence type="ECO:0000256" key="3">
    <source>
        <dbReference type="ARBA" id="ARBA00023163"/>
    </source>
</evidence>
<keyword evidence="1" id="KW-0805">Transcription regulation</keyword>
<dbReference type="PANTHER" id="PTHR47506">
    <property type="entry name" value="TRANSCRIPTIONAL REGULATORY PROTEIN"/>
    <property type="match status" value="1"/>
</dbReference>
<proteinExistence type="predicted"/>
<keyword evidence="2 4" id="KW-0238">DNA-binding</keyword>
<evidence type="ECO:0000256" key="4">
    <source>
        <dbReference type="PROSITE-ProRule" id="PRU00335"/>
    </source>
</evidence>
<dbReference type="InterPro" id="IPR011075">
    <property type="entry name" value="TetR_C"/>
</dbReference>
<dbReference type="Proteomes" id="UP000294564">
    <property type="component" value="Unassembled WGS sequence"/>
</dbReference>
<dbReference type="SUPFAM" id="SSF48498">
    <property type="entry name" value="Tetracyclin repressor-like, C-terminal domain"/>
    <property type="match status" value="1"/>
</dbReference>
<keyword evidence="3" id="KW-0804">Transcription</keyword>
<dbReference type="PANTHER" id="PTHR47506:SF3">
    <property type="entry name" value="HTH-TYPE TRANSCRIPTIONAL REGULATOR LMRA"/>
    <property type="match status" value="1"/>
</dbReference>
<comment type="caution">
    <text evidence="6">The sequence shown here is derived from an EMBL/GenBank/DDBJ whole genome shotgun (WGS) entry which is preliminary data.</text>
</comment>
<dbReference type="SUPFAM" id="SSF46689">
    <property type="entry name" value="Homeodomain-like"/>
    <property type="match status" value="1"/>
</dbReference>
<dbReference type="Gene3D" id="1.10.357.10">
    <property type="entry name" value="Tetracycline Repressor, domain 2"/>
    <property type="match status" value="1"/>
</dbReference>
<dbReference type="InterPro" id="IPR001647">
    <property type="entry name" value="HTH_TetR"/>
</dbReference>
<feature type="DNA-binding region" description="H-T-H motif" evidence="4">
    <location>
        <begin position="44"/>
        <end position="63"/>
    </location>
</feature>
<evidence type="ECO:0000256" key="1">
    <source>
        <dbReference type="ARBA" id="ARBA00023015"/>
    </source>
</evidence>
<evidence type="ECO:0000313" key="6">
    <source>
        <dbReference type="EMBL" id="TCP28222.1"/>
    </source>
</evidence>
<dbReference type="AlphaFoldDB" id="A0A4R2P105"/>
<dbReference type="Pfam" id="PF16925">
    <property type="entry name" value="TetR_C_13"/>
    <property type="match status" value="1"/>
</dbReference>
<name>A0A4R2P105_9FLAO</name>
<dbReference type="PROSITE" id="PS50977">
    <property type="entry name" value="HTH_TETR_2"/>
    <property type="match status" value="1"/>
</dbReference>
<dbReference type="PROSITE" id="PS01081">
    <property type="entry name" value="HTH_TETR_1"/>
    <property type="match status" value="1"/>
</dbReference>
<evidence type="ECO:0000256" key="2">
    <source>
        <dbReference type="ARBA" id="ARBA00023125"/>
    </source>
</evidence>
<keyword evidence="7" id="KW-1185">Reference proteome</keyword>
<protein>
    <submittedName>
        <fullName evidence="6">TetR family transcriptional regulator</fullName>
    </submittedName>
</protein>
<sequence>MNKKYTVWYIFIYLSNMLKSEKTRLHILETVAPLFNKKGYSGMSLSEITRATGLTKGAIYGHFENKEELAIEAFRYSIRTVLKDLNAHVAKGNTALDRLINVSSFYRNYYSYSKKFGGCPILNIGVDSEYQQTSISKLVRSYNERILEKFTKLIDAAKESNQIKSEVNSELYAKRFAYMIEGAAYMSHVMKDGSYLHDLADVMKSMITNDLRV</sequence>